<dbReference type="CDD" id="cd01949">
    <property type="entry name" value="GGDEF"/>
    <property type="match status" value="1"/>
</dbReference>
<dbReference type="InterPro" id="IPR043128">
    <property type="entry name" value="Rev_trsase/Diguanyl_cyclase"/>
</dbReference>
<sequence>MKPRPPAADTTSVPGDPSPRGGRRRPGRPPLLARLLPAALLRPLATDEARARFWVRHLRMGVALSCLTALVVAGYALASPERPHRTALLVVAVVVAAVSPLLLRLPMQRMALDHRGRPFFYGWTLGVITVLAVMAVVDSGPDGSGSLVRLTFVLALIYATVAYPPLGIVVLGSVVVAADLLTGLLASGSTPGLWVSSAVLATCTWMAWWAARNQHDLDAERSRTARRLADLANTDPLTGCLNRRAFWERLDGALPEPAGRVLHVVDLDGFKQVNDTAGHATGDELLVAVAAALGRAVGEDGVVARLGGDEFALLSAGGDGEALAARVRAEVAAASAERGVTASVGWSALRADDTEAGALRRADRAMYAEKARHRAGRRDRRTDRT</sequence>
<proteinExistence type="predicted"/>
<evidence type="ECO:0000313" key="5">
    <source>
        <dbReference type="Proteomes" id="UP001501195"/>
    </source>
</evidence>
<dbReference type="SUPFAM" id="SSF55073">
    <property type="entry name" value="Nucleotide cyclase"/>
    <property type="match status" value="1"/>
</dbReference>
<dbReference type="Pfam" id="PF00990">
    <property type="entry name" value="GGDEF"/>
    <property type="match status" value="1"/>
</dbReference>
<name>A0ABP9HHK4_9ACTN</name>
<feature type="transmembrane region" description="Helical" evidence="2">
    <location>
        <begin position="84"/>
        <end position="107"/>
    </location>
</feature>
<organism evidence="4 5">
    <name type="scientific">Kineococcus glutinatus</name>
    <dbReference type="NCBI Taxonomy" id="1070872"/>
    <lineage>
        <taxon>Bacteria</taxon>
        <taxon>Bacillati</taxon>
        <taxon>Actinomycetota</taxon>
        <taxon>Actinomycetes</taxon>
        <taxon>Kineosporiales</taxon>
        <taxon>Kineosporiaceae</taxon>
        <taxon>Kineococcus</taxon>
    </lineage>
</organism>
<feature type="domain" description="GGDEF" evidence="3">
    <location>
        <begin position="258"/>
        <end position="385"/>
    </location>
</feature>
<comment type="caution">
    <text evidence="4">The sequence shown here is derived from an EMBL/GenBank/DDBJ whole genome shotgun (WGS) entry which is preliminary data.</text>
</comment>
<dbReference type="PANTHER" id="PTHR45138">
    <property type="entry name" value="REGULATORY COMPONENTS OF SENSORY TRANSDUCTION SYSTEM"/>
    <property type="match status" value="1"/>
</dbReference>
<dbReference type="Proteomes" id="UP001501195">
    <property type="component" value="Unassembled WGS sequence"/>
</dbReference>
<feature type="region of interest" description="Disordered" evidence="1">
    <location>
        <begin position="1"/>
        <end position="29"/>
    </location>
</feature>
<accession>A0ABP9HHK4</accession>
<dbReference type="InterPro" id="IPR050469">
    <property type="entry name" value="Diguanylate_Cyclase"/>
</dbReference>
<reference evidence="5" key="1">
    <citation type="journal article" date="2019" name="Int. J. Syst. Evol. Microbiol.">
        <title>The Global Catalogue of Microorganisms (GCM) 10K type strain sequencing project: providing services to taxonomists for standard genome sequencing and annotation.</title>
        <authorList>
            <consortium name="The Broad Institute Genomics Platform"/>
            <consortium name="The Broad Institute Genome Sequencing Center for Infectious Disease"/>
            <person name="Wu L."/>
            <person name="Ma J."/>
        </authorList>
    </citation>
    <scope>NUCLEOTIDE SEQUENCE [LARGE SCALE GENOMIC DNA]</scope>
    <source>
        <strain evidence="5">JCM 18126</strain>
    </source>
</reference>
<gene>
    <name evidence="4" type="ORF">GCM10023225_11020</name>
</gene>
<keyword evidence="2" id="KW-0812">Transmembrane</keyword>
<dbReference type="Gene3D" id="3.30.70.270">
    <property type="match status" value="1"/>
</dbReference>
<dbReference type="InterPro" id="IPR000160">
    <property type="entry name" value="GGDEF_dom"/>
</dbReference>
<keyword evidence="5" id="KW-1185">Reference proteome</keyword>
<feature type="transmembrane region" description="Helical" evidence="2">
    <location>
        <begin position="60"/>
        <end position="78"/>
    </location>
</feature>
<dbReference type="NCBIfam" id="TIGR00254">
    <property type="entry name" value="GGDEF"/>
    <property type="match status" value="1"/>
</dbReference>
<dbReference type="EMBL" id="BAABIL010000138">
    <property type="protein sequence ID" value="GAA4970920.1"/>
    <property type="molecule type" value="Genomic_DNA"/>
</dbReference>
<keyword evidence="2" id="KW-1133">Transmembrane helix</keyword>
<dbReference type="SMART" id="SM00267">
    <property type="entry name" value="GGDEF"/>
    <property type="match status" value="1"/>
</dbReference>
<dbReference type="PANTHER" id="PTHR45138:SF9">
    <property type="entry name" value="DIGUANYLATE CYCLASE DGCM-RELATED"/>
    <property type="match status" value="1"/>
</dbReference>
<keyword evidence="2" id="KW-0472">Membrane</keyword>
<dbReference type="InterPro" id="IPR029787">
    <property type="entry name" value="Nucleotide_cyclase"/>
</dbReference>
<feature type="transmembrane region" description="Helical" evidence="2">
    <location>
        <begin position="119"/>
        <end position="137"/>
    </location>
</feature>
<evidence type="ECO:0000313" key="4">
    <source>
        <dbReference type="EMBL" id="GAA4970920.1"/>
    </source>
</evidence>
<dbReference type="PROSITE" id="PS50887">
    <property type="entry name" value="GGDEF"/>
    <property type="match status" value="1"/>
</dbReference>
<evidence type="ECO:0000256" key="2">
    <source>
        <dbReference type="SAM" id="Phobius"/>
    </source>
</evidence>
<protein>
    <recommendedName>
        <fullName evidence="3">GGDEF domain-containing protein</fullName>
    </recommendedName>
</protein>
<evidence type="ECO:0000259" key="3">
    <source>
        <dbReference type="PROSITE" id="PS50887"/>
    </source>
</evidence>
<evidence type="ECO:0000256" key="1">
    <source>
        <dbReference type="SAM" id="MobiDB-lite"/>
    </source>
</evidence>